<dbReference type="HOGENOM" id="CLU_060728_0_0_9"/>
<organism evidence="3 4">
    <name type="scientific">Helcococcus kunzii ATCC 51366</name>
    <dbReference type="NCBI Taxonomy" id="883114"/>
    <lineage>
        <taxon>Bacteria</taxon>
        <taxon>Bacillati</taxon>
        <taxon>Bacillota</taxon>
        <taxon>Tissierellia</taxon>
        <taxon>Tissierellales</taxon>
        <taxon>Peptoniphilaceae</taxon>
        <taxon>Helcococcus</taxon>
    </lineage>
</organism>
<proteinExistence type="predicted"/>
<dbReference type="AlphaFoldDB" id="H3NPW1"/>
<dbReference type="InterPro" id="IPR027417">
    <property type="entry name" value="P-loop_NTPase"/>
</dbReference>
<reference evidence="3 4" key="1">
    <citation type="submission" date="2012-01" db="EMBL/GenBank/DDBJ databases">
        <title>The Genome Sequence of Helcococcus kunzii ATCC 51366.</title>
        <authorList>
            <consortium name="The Broad Institute Genome Sequencing Platform"/>
            <person name="Earl A."/>
            <person name="Ward D."/>
            <person name="Feldgarden M."/>
            <person name="Gevers D."/>
            <person name="Huys G."/>
            <person name="Young S.K."/>
            <person name="Zeng Q."/>
            <person name="Gargeya S."/>
            <person name="Fitzgerald M."/>
            <person name="Haas B."/>
            <person name="Abouelleil A."/>
            <person name="Alvarado L."/>
            <person name="Arachchi H.M."/>
            <person name="Berlin A."/>
            <person name="Chapman S.B."/>
            <person name="Gearin G."/>
            <person name="Goldberg J."/>
            <person name="Griggs A."/>
            <person name="Gujja S."/>
            <person name="Hansen M."/>
            <person name="Heiman D."/>
            <person name="Howarth C."/>
            <person name="Larimer J."/>
            <person name="Lui A."/>
            <person name="MacDonald P.J.P."/>
            <person name="McCowen C."/>
            <person name="Montmayeur A."/>
            <person name="Murphy C."/>
            <person name="Neiman D."/>
            <person name="Pearson M."/>
            <person name="Priest M."/>
            <person name="Roberts A."/>
            <person name="Saif S."/>
            <person name="Shea T."/>
            <person name="Sisk P."/>
            <person name="Stolte C."/>
            <person name="Sykes S."/>
            <person name="Wortman J."/>
            <person name="Nusbaum C."/>
            <person name="Birren B."/>
        </authorList>
    </citation>
    <scope>NUCLEOTIDE SEQUENCE [LARGE SCALE GENOMIC DNA]</scope>
    <source>
        <strain evidence="3 4">ATCC 51366</strain>
    </source>
</reference>
<accession>H3NPW1</accession>
<keyword evidence="1" id="KW-0472">Membrane</keyword>
<dbReference type="RefSeq" id="WP_005398898.1">
    <property type="nucleotide sequence ID" value="NZ_JH601088.1"/>
</dbReference>
<dbReference type="SUPFAM" id="SSF52540">
    <property type="entry name" value="P-loop containing nucleoside triphosphate hydrolases"/>
    <property type="match status" value="1"/>
</dbReference>
<dbReference type="Pfam" id="PF21194">
    <property type="entry name" value="TadZ-like_ARD"/>
    <property type="match status" value="1"/>
</dbReference>
<dbReference type="InterPro" id="IPR049086">
    <property type="entry name" value="TadZ-like_ARD"/>
</dbReference>
<gene>
    <name evidence="3" type="ORF">HMPREF9709_01383</name>
</gene>
<dbReference type="Gene3D" id="3.40.50.300">
    <property type="entry name" value="P-loop containing nucleotide triphosphate hydrolases"/>
    <property type="match status" value="1"/>
</dbReference>
<evidence type="ECO:0000256" key="1">
    <source>
        <dbReference type="SAM" id="Phobius"/>
    </source>
</evidence>
<feature type="domain" description="TadZ-like receiver" evidence="2">
    <location>
        <begin position="1"/>
        <end position="108"/>
    </location>
</feature>
<evidence type="ECO:0000259" key="2">
    <source>
        <dbReference type="Pfam" id="PF21194"/>
    </source>
</evidence>
<protein>
    <recommendedName>
        <fullName evidence="2">TadZ-like receiver domain-containing protein</fullName>
    </recommendedName>
</protein>
<keyword evidence="4" id="KW-1185">Reference proteome</keyword>
<dbReference type="eggNOG" id="COG1192">
    <property type="taxonomic scope" value="Bacteria"/>
</dbReference>
<dbReference type="Proteomes" id="UP000004191">
    <property type="component" value="Unassembled WGS sequence"/>
</dbReference>
<sequence>MRIRVVMVDANANYIKRIQNIFSIKYPDDISMKAYTDAEIFKNDLDNLKTDLVIIDENMDVDIAKVEEKFPVAYFIEGNAPLHLAEKPTIDKFKNVEIIYKQILSIYAESGANFNPSFSNGGSNTKLTSFISFAGGVGCSSLAAGYALYLAKNNRKVLYLNLEENGSSDYMFEGDGDFNFKDVIYAIKKKNSNLIMKLQSNIKEDKRGVSFYSSPEVSLDLMELTLEEKITIINELIMIGVYEEIILDMRFSLDKEDLDLFSRLNKIVLVTDGKEISNEKTRRGLESLKLIENRTNTQLSSKFYLMYNKFSNKISRKLENIDIPEIGGINRFDNGTNQQIIEELSKRDEFENLLGRM</sequence>
<dbReference type="PATRIC" id="fig|883114.3.peg.1375"/>
<evidence type="ECO:0000313" key="4">
    <source>
        <dbReference type="Proteomes" id="UP000004191"/>
    </source>
</evidence>
<dbReference type="Gene3D" id="3.40.50.10850">
    <property type="entry name" value="Ntrc-like two-domain protein"/>
    <property type="match status" value="1"/>
</dbReference>
<comment type="caution">
    <text evidence="3">The sequence shown here is derived from an EMBL/GenBank/DDBJ whole genome shotgun (WGS) entry which is preliminary data.</text>
</comment>
<dbReference type="STRING" id="883114.HMPREF9709_01383"/>
<keyword evidence="1" id="KW-1133">Transmembrane helix</keyword>
<feature type="transmembrane region" description="Helical" evidence="1">
    <location>
        <begin position="130"/>
        <end position="151"/>
    </location>
</feature>
<keyword evidence="1" id="KW-0812">Transmembrane</keyword>
<evidence type="ECO:0000313" key="3">
    <source>
        <dbReference type="EMBL" id="EHR33339.1"/>
    </source>
</evidence>
<dbReference type="GeneID" id="96999346"/>
<dbReference type="EMBL" id="AGEI01000024">
    <property type="protein sequence ID" value="EHR33339.1"/>
    <property type="molecule type" value="Genomic_DNA"/>
</dbReference>
<name>H3NPW1_9FIRM</name>
<dbReference type="OrthoDB" id="1846722at2"/>